<dbReference type="AlphaFoldDB" id="A0A7S1A6Y5"/>
<evidence type="ECO:0000256" key="1">
    <source>
        <dbReference type="SAM" id="Coils"/>
    </source>
</evidence>
<sequence>MASTIPPLREPTVCMAWKPPPLESFSVPVLNLDSSDCRTRSTSSANPFPTLQVKRRTRGGSVEVEAHRGCNSELAMWDMLVNSGNVGSAVGSDSCASCPVGSDELLMSGSEGEWWSTDLPGEETRIDHVLDRLGKLLDAASQQGTNGNADPSCRKVPGRSFFSRGSAVSTDVGLGSYATSSNTRTSCSPGSSIVLSGSSAFGSMLGSGGVLQSVLGSGRCESVDEERCAGRQCRVDSVVVMDRMEALVERGNLDLWRFETAEASRHPSEEIVPTIPVTDEVKELRAILEAREKQLAQVNSSMNTLKEQNKLLMERVENTVRADDVAALGQTAEARLTQAVLELGTARSEVERQKKLAESSDQAFKAHLELWEQERTMLSELCEAVSHMQQRLDQQHRVPRVPLIQRRSPPTSPPLPACRTLPSSANSGERRCPPVRTEQALLRNWCSHGGSQQWDAGSQACSGQCLAVPGSPLITRRSDMSCGSAEGATSTPPSATPGWVSGASAVGGAVTPQHIAVRQPSPACVRAATPVARVSRDLLPQADGSELRAASHGRLPLSVQVSPLQCSLLAQTRSSGSPPARSPVSPVTRNPGSPITRSSGSPIPRNSGFPFPQNPCLPVAQTKSSGGFLPAWHPPVCPTDGLRSSSPARSRPVSTHPSRYPNTFTAPPLPRPHGSQVCRAAR</sequence>
<protein>
    <submittedName>
        <fullName evidence="3">Uncharacterized protein</fullName>
    </submittedName>
</protein>
<proteinExistence type="predicted"/>
<accession>A0A7S1A6Y5</accession>
<feature type="compositionally biased region" description="Polar residues" evidence="2">
    <location>
        <begin position="585"/>
        <end position="601"/>
    </location>
</feature>
<reference evidence="3" key="1">
    <citation type="submission" date="2021-01" db="EMBL/GenBank/DDBJ databases">
        <authorList>
            <person name="Corre E."/>
            <person name="Pelletier E."/>
            <person name="Niang G."/>
            <person name="Scheremetjew M."/>
            <person name="Finn R."/>
            <person name="Kale V."/>
            <person name="Holt S."/>
            <person name="Cochrane G."/>
            <person name="Meng A."/>
            <person name="Brown T."/>
            <person name="Cohen L."/>
        </authorList>
    </citation>
    <scope>NUCLEOTIDE SEQUENCE</scope>
</reference>
<keyword evidence="1" id="KW-0175">Coiled coil</keyword>
<feature type="region of interest" description="Disordered" evidence="2">
    <location>
        <begin position="570"/>
        <end position="617"/>
    </location>
</feature>
<feature type="compositionally biased region" description="Polar residues" evidence="2">
    <location>
        <begin position="655"/>
        <end position="665"/>
    </location>
</feature>
<feature type="region of interest" description="Disordered" evidence="2">
    <location>
        <begin position="639"/>
        <end position="682"/>
    </location>
</feature>
<evidence type="ECO:0000256" key="2">
    <source>
        <dbReference type="SAM" id="MobiDB-lite"/>
    </source>
</evidence>
<gene>
    <name evidence="3" type="ORF">NSCI0253_LOCUS19134</name>
</gene>
<name>A0A7S1A6Y5_NOCSC</name>
<evidence type="ECO:0000313" key="3">
    <source>
        <dbReference type="EMBL" id="CAD8844784.1"/>
    </source>
</evidence>
<organism evidence="3">
    <name type="scientific">Noctiluca scintillans</name>
    <name type="common">Sea sparkle</name>
    <name type="synonym">Red tide dinoflagellate</name>
    <dbReference type="NCBI Taxonomy" id="2966"/>
    <lineage>
        <taxon>Eukaryota</taxon>
        <taxon>Sar</taxon>
        <taxon>Alveolata</taxon>
        <taxon>Dinophyceae</taxon>
        <taxon>Noctilucales</taxon>
        <taxon>Noctilucaceae</taxon>
        <taxon>Noctiluca</taxon>
    </lineage>
</organism>
<feature type="coiled-coil region" evidence="1">
    <location>
        <begin position="281"/>
        <end position="322"/>
    </location>
</feature>
<dbReference type="EMBL" id="HBFQ01027053">
    <property type="protein sequence ID" value="CAD8844784.1"/>
    <property type="molecule type" value="Transcribed_RNA"/>
</dbReference>
<feature type="compositionally biased region" description="Low complexity" evidence="2">
    <location>
        <begin position="643"/>
        <end position="654"/>
    </location>
</feature>